<comment type="caution">
    <text evidence="2">The sequence shown here is derived from an EMBL/GenBank/DDBJ whole genome shotgun (WGS) entry which is preliminary data.</text>
</comment>
<reference evidence="2 3" key="1">
    <citation type="submission" date="2024-06" db="EMBL/GenBank/DDBJ databases">
        <authorList>
            <person name="Tuo L."/>
        </authorList>
    </citation>
    <scope>NUCLEOTIDE SEQUENCE [LARGE SCALE GENOMIC DNA]</scope>
    <source>
        <strain evidence="2 3">ZMM04-5</strain>
    </source>
</reference>
<name>A0ABV3QZ80_9HYPH</name>
<protein>
    <submittedName>
        <fullName evidence="2">Uncharacterized protein</fullName>
    </submittedName>
</protein>
<evidence type="ECO:0000313" key="2">
    <source>
        <dbReference type="EMBL" id="MEW9806359.1"/>
    </source>
</evidence>
<keyword evidence="3" id="KW-1185">Reference proteome</keyword>
<dbReference type="Proteomes" id="UP001556196">
    <property type="component" value="Unassembled WGS sequence"/>
</dbReference>
<dbReference type="RefSeq" id="WP_367723429.1">
    <property type="nucleotide sequence ID" value="NZ_JBFOCI010000002.1"/>
</dbReference>
<evidence type="ECO:0000256" key="1">
    <source>
        <dbReference type="SAM" id="MobiDB-lite"/>
    </source>
</evidence>
<dbReference type="EMBL" id="JBFOCI010000002">
    <property type="protein sequence ID" value="MEW9806359.1"/>
    <property type="molecule type" value="Genomic_DNA"/>
</dbReference>
<gene>
    <name evidence="2" type="ORF">ABUE31_10215</name>
</gene>
<feature type="region of interest" description="Disordered" evidence="1">
    <location>
        <begin position="22"/>
        <end position="52"/>
    </location>
</feature>
<organism evidence="2 3">
    <name type="scientific">Mesorhizobium marinum</name>
    <dbReference type="NCBI Taxonomy" id="3228790"/>
    <lineage>
        <taxon>Bacteria</taxon>
        <taxon>Pseudomonadati</taxon>
        <taxon>Pseudomonadota</taxon>
        <taxon>Alphaproteobacteria</taxon>
        <taxon>Hyphomicrobiales</taxon>
        <taxon>Phyllobacteriaceae</taxon>
        <taxon>Mesorhizobium</taxon>
    </lineage>
</organism>
<proteinExistence type="predicted"/>
<evidence type="ECO:0000313" key="3">
    <source>
        <dbReference type="Proteomes" id="UP001556196"/>
    </source>
</evidence>
<accession>A0ABV3QZ80</accession>
<sequence>MATVSACAAFASVRATAGSAVPSAKRLRSDGSGRHPHMAQATDESTKDGAGGAPSPLAALGFEAPYLVERLVKHQLAASVDEADALFDEVKKYLVLAATDKSRVWDMYSLRVDEVWHQFILYTAQYSRFCQSYFGHYVHHAPNNAPRSGAGSAAPVASFAEFCVRYRQLFGQSLPDVWYDERSLAPDRRLRNALAGKLTIRRQGETLDLVADTGDILLTINDIAGDALAFIARSPAFYVRELPGGLDDEEKVGLAAALVESGVLRVAG</sequence>